<dbReference type="EMBL" id="MU007010">
    <property type="protein sequence ID" value="KAF2436320.1"/>
    <property type="molecule type" value="Genomic_DNA"/>
</dbReference>
<reference evidence="6" key="1">
    <citation type="journal article" date="2020" name="Stud. Mycol.">
        <title>101 Dothideomycetes genomes: a test case for predicting lifestyles and emergence of pathogens.</title>
        <authorList>
            <person name="Haridas S."/>
            <person name="Albert R."/>
            <person name="Binder M."/>
            <person name="Bloem J."/>
            <person name="Labutti K."/>
            <person name="Salamov A."/>
            <person name="Andreopoulos B."/>
            <person name="Baker S."/>
            <person name="Barry K."/>
            <person name="Bills G."/>
            <person name="Bluhm B."/>
            <person name="Cannon C."/>
            <person name="Castanera R."/>
            <person name="Culley D."/>
            <person name="Daum C."/>
            <person name="Ezra D."/>
            <person name="Gonzalez J."/>
            <person name="Henrissat B."/>
            <person name="Kuo A."/>
            <person name="Liang C."/>
            <person name="Lipzen A."/>
            <person name="Lutzoni F."/>
            <person name="Magnuson J."/>
            <person name="Mondo S."/>
            <person name="Nolan M."/>
            <person name="Ohm R."/>
            <person name="Pangilinan J."/>
            <person name="Park H.-J."/>
            <person name="Ramirez L."/>
            <person name="Alfaro M."/>
            <person name="Sun H."/>
            <person name="Tritt A."/>
            <person name="Yoshinaga Y."/>
            <person name="Zwiers L.-H."/>
            <person name="Turgeon B."/>
            <person name="Goodwin S."/>
            <person name="Spatafora J."/>
            <person name="Crous P."/>
            <person name="Grigoriev I."/>
        </authorList>
    </citation>
    <scope>NUCLEOTIDE SEQUENCE</scope>
    <source>
        <strain evidence="6">CBS 130266</strain>
    </source>
</reference>
<sequence length="679" mass="76458">MTSSKKSRARALRMTTPVIYKTNVQKDCYTGEKRLEWTSQVLISADGALDANGNHSPNEPRRTVGTITGRAICRNDIRRTFWDSMQEPSQKTGSLAYALFDRYGCLREEFLVRGTGIWGREINDKCIQLLQSMSVNAGFAFAQPTKIIFSGIEFSDADKIALFREEGFRRVGATTWFAKAYDPAHPANSAASLASDVAFVLPVTNLSAVENIKARLEFARTRTKIDGKIVDVSSAFRGHSDADVKALRAAQAAENPGSTNAPTVLQTKYGCACGKCLGGFISPRMKFVMVKQLSKIYHGLYGSIAGDGHRIYLAKNKNLVAEIMGGYAWTFAPEPIKSAIFDSKDAGLGYCYTLRYVKEILQRDMVPDVTTVTLGFPRTDIKTTFPMWKRISQRKPNVKQSYLTSVLDSYGYSLDPSTIIQSPIDADKAAKEQDSWSEGQWERVKPLFQTLLNGLPNSTPGPIVIHNSIRERSLLWMYSKMNQNYYMACQNGGRCWRDIRAILDSDHAVGHVSQRPKRQFRDSMTKTIELLDIAKEWLEGFLEGAQDQKAFRTLKRKVEIIQSYEKARFAQVLLNIQDHQSEVKMDLMVLQLEENRYAIQQAVSIGRLTKLAFLFVLLTTVCSAFGMNLREFDQHPTIWWFIGTSVLCTLAATVWSTTFIKRITQRTKEGLTPRTVVKE</sequence>
<protein>
    <recommendedName>
        <fullName evidence="8">Transmembrane protein</fullName>
    </recommendedName>
</protein>
<keyword evidence="4 5" id="KW-0472">Membrane</keyword>
<keyword evidence="2 5" id="KW-0812">Transmembrane</keyword>
<organism evidence="6 7">
    <name type="scientific">Tothia fuscella</name>
    <dbReference type="NCBI Taxonomy" id="1048955"/>
    <lineage>
        <taxon>Eukaryota</taxon>
        <taxon>Fungi</taxon>
        <taxon>Dikarya</taxon>
        <taxon>Ascomycota</taxon>
        <taxon>Pezizomycotina</taxon>
        <taxon>Dothideomycetes</taxon>
        <taxon>Pleosporomycetidae</taxon>
        <taxon>Venturiales</taxon>
        <taxon>Cylindrosympodiaceae</taxon>
        <taxon>Tothia</taxon>
    </lineage>
</organism>
<evidence type="ECO:0000256" key="1">
    <source>
        <dbReference type="ARBA" id="ARBA00004141"/>
    </source>
</evidence>
<keyword evidence="3 5" id="KW-1133">Transmembrane helix</keyword>
<name>A0A9P4P2X2_9PEZI</name>
<evidence type="ECO:0000256" key="2">
    <source>
        <dbReference type="ARBA" id="ARBA00022692"/>
    </source>
</evidence>
<dbReference type="Proteomes" id="UP000800235">
    <property type="component" value="Unassembled WGS sequence"/>
</dbReference>
<feature type="transmembrane region" description="Helical" evidence="5">
    <location>
        <begin position="608"/>
        <end position="626"/>
    </location>
</feature>
<dbReference type="InterPro" id="IPR045863">
    <property type="entry name" value="CorA_TM1_TM2"/>
</dbReference>
<dbReference type="Gene3D" id="1.20.58.340">
    <property type="entry name" value="Magnesium transport protein CorA, transmembrane region"/>
    <property type="match status" value="1"/>
</dbReference>
<evidence type="ECO:0000256" key="3">
    <source>
        <dbReference type="ARBA" id="ARBA00022989"/>
    </source>
</evidence>
<proteinExistence type="predicted"/>
<dbReference type="AlphaFoldDB" id="A0A9P4P2X2"/>
<dbReference type="GO" id="GO:0016020">
    <property type="term" value="C:membrane"/>
    <property type="evidence" value="ECO:0007669"/>
    <property type="project" value="UniProtKB-SubCell"/>
</dbReference>
<dbReference type="OrthoDB" id="3919855at2759"/>
<dbReference type="SUPFAM" id="SSF144083">
    <property type="entry name" value="Magnesium transport protein CorA, transmembrane region"/>
    <property type="match status" value="1"/>
</dbReference>
<accession>A0A9P4P2X2</accession>
<evidence type="ECO:0000313" key="6">
    <source>
        <dbReference type="EMBL" id="KAF2436320.1"/>
    </source>
</evidence>
<comment type="caution">
    <text evidence="6">The sequence shown here is derived from an EMBL/GenBank/DDBJ whole genome shotgun (WGS) entry which is preliminary data.</text>
</comment>
<feature type="transmembrane region" description="Helical" evidence="5">
    <location>
        <begin position="638"/>
        <end position="660"/>
    </location>
</feature>
<keyword evidence="7" id="KW-1185">Reference proteome</keyword>
<comment type="subcellular location">
    <subcellularLocation>
        <location evidence="1">Membrane</location>
        <topology evidence="1">Multi-pass membrane protein</topology>
    </subcellularLocation>
</comment>
<evidence type="ECO:0008006" key="8">
    <source>
        <dbReference type="Google" id="ProtNLM"/>
    </source>
</evidence>
<evidence type="ECO:0000256" key="4">
    <source>
        <dbReference type="ARBA" id="ARBA00023136"/>
    </source>
</evidence>
<evidence type="ECO:0000256" key="5">
    <source>
        <dbReference type="SAM" id="Phobius"/>
    </source>
</evidence>
<gene>
    <name evidence="6" type="ORF">EJ08DRAFT_711179</name>
</gene>
<evidence type="ECO:0000313" key="7">
    <source>
        <dbReference type="Proteomes" id="UP000800235"/>
    </source>
</evidence>